<sequence>MLGGGEPFLQADFLLACLRACRQRGLHTAVDTSGYVEPELIREACAVTDLFLYDLKTLDDARHRRHVGVPVGPILENLQVLKEAAATVWIRLPLIPGVNDDEASIEAIGRFLVSLDLTQRVHLLPFHKAGMHKNQRLNAAAESDDLESMSPEAVTQIAEQLAAFGLDVHKGG</sequence>
<evidence type="ECO:0000256" key="4">
    <source>
        <dbReference type="ARBA" id="ARBA00022723"/>
    </source>
</evidence>
<keyword evidence="6" id="KW-0411">Iron-sulfur</keyword>
<comment type="caution">
    <text evidence="8">The sequence shown here is derived from an EMBL/GenBank/DDBJ whole genome shotgun (WGS) entry which is preliminary data.</text>
</comment>
<evidence type="ECO:0000256" key="5">
    <source>
        <dbReference type="ARBA" id="ARBA00023004"/>
    </source>
</evidence>
<keyword evidence="4" id="KW-0479">Metal-binding</keyword>
<evidence type="ECO:0000259" key="7">
    <source>
        <dbReference type="PROSITE" id="PS51918"/>
    </source>
</evidence>
<dbReference type="SUPFAM" id="SSF102114">
    <property type="entry name" value="Radical SAM enzymes"/>
    <property type="match status" value="1"/>
</dbReference>
<dbReference type="InterPro" id="IPR007197">
    <property type="entry name" value="rSAM"/>
</dbReference>
<keyword evidence="5" id="KW-0408">Iron</keyword>
<dbReference type="Gene3D" id="3.80.30.10">
    <property type="entry name" value="pyruvate-formate lyase- activating enzyme"/>
    <property type="match status" value="1"/>
</dbReference>
<dbReference type="InterPro" id="IPR058240">
    <property type="entry name" value="rSAM_sf"/>
</dbReference>
<dbReference type="Pfam" id="PF04055">
    <property type="entry name" value="Radical_SAM"/>
    <property type="match status" value="1"/>
</dbReference>
<gene>
    <name evidence="8" type="ORF">ACFL6M_02040</name>
</gene>
<evidence type="ECO:0000256" key="3">
    <source>
        <dbReference type="ARBA" id="ARBA00022691"/>
    </source>
</evidence>
<dbReference type="EMBL" id="JBHPKH010000013">
    <property type="protein sequence ID" value="MFC1572356.1"/>
    <property type="molecule type" value="Genomic_DNA"/>
</dbReference>
<dbReference type="PANTHER" id="PTHR30352:SF4">
    <property type="entry name" value="PYRUVATE FORMATE-LYASE 2-ACTIVATING ENZYME"/>
    <property type="match status" value="1"/>
</dbReference>
<organism evidence="8 9">
    <name type="scientific">Eiseniibacteriota bacterium</name>
    <dbReference type="NCBI Taxonomy" id="2212470"/>
    <lineage>
        <taxon>Bacteria</taxon>
        <taxon>Candidatus Eiseniibacteriota</taxon>
    </lineage>
</organism>
<keyword evidence="3" id="KW-0949">S-adenosyl-L-methionine</keyword>
<evidence type="ECO:0000313" key="8">
    <source>
        <dbReference type="EMBL" id="MFC1572356.1"/>
    </source>
</evidence>
<dbReference type="CDD" id="cd01335">
    <property type="entry name" value="Radical_SAM"/>
    <property type="match status" value="1"/>
</dbReference>
<dbReference type="PROSITE" id="PS51918">
    <property type="entry name" value="RADICAL_SAM"/>
    <property type="match status" value="1"/>
</dbReference>
<proteinExistence type="predicted"/>
<protein>
    <submittedName>
        <fullName evidence="8">Radical SAM protein</fullName>
    </submittedName>
</protein>
<dbReference type="Proteomes" id="UP001593833">
    <property type="component" value="Unassembled WGS sequence"/>
</dbReference>
<keyword evidence="9" id="KW-1185">Reference proteome</keyword>
<evidence type="ECO:0000256" key="1">
    <source>
        <dbReference type="ARBA" id="ARBA00001966"/>
    </source>
</evidence>
<dbReference type="InterPro" id="IPR034457">
    <property type="entry name" value="Organic_radical-activating"/>
</dbReference>
<evidence type="ECO:0000313" key="9">
    <source>
        <dbReference type="Proteomes" id="UP001593833"/>
    </source>
</evidence>
<evidence type="ECO:0000256" key="6">
    <source>
        <dbReference type="ARBA" id="ARBA00023014"/>
    </source>
</evidence>
<feature type="domain" description="Radical SAM core" evidence="7">
    <location>
        <begin position="1"/>
        <end position="167"/>
    </location>
</feature>
<accession>A0ABV6YJQ7</accession>
<evidence type="ECO:0000256" key="2">
    <source>
        <dbReference type="ARBA" id="ARBA00022485"/>
    </source>
</evidence>
<dbReference type="PANTHER" id="PTHR30352">
    <property type="entry name" value="PYRUVATE FORMATE-LYASE-ACTIVATING ENZYME"/>
    <property type="match status" value="1"/>
</dbReference>
<reference evidence="8 9" key="1">
    <citation type="submission" date="2024-09" db="EMBL/GenBank/DDBJ databases">
        <authorList>
            <person name="D'Angelo T."/>
        </authorList>
    </citation>
    <scope>NUCLEOTIDE SEQUENCE [LARGE SCALE GENOMIC DNA]</scope>
    <source>
        <strain evidence="8">SAG AM-320-E07</strain>
    </source>
</reference>
<comment type="cofactor">
    <cofactor evidence="1">
        <name>[4Fe-4S] cluster</name>
        <dbReference type="ChEBI" id="CHEBI:49883"/>
    </cofactor>
</comment>
<name>A0ABV6YJQ7_UNCEI</name>
<keyword evidence="2" id="KW-0004">4Fe-4S</keyword>